<proteinExistence type="predicted"/>
<dbReference type="OrthoDB" id="2431411at2759"/>
<evidence type="ECO:0000313" key="2">
    <source>
        <dbReference type="Proteomes" id="UP000789739"/>
    </source>
</evidence>
<reference evidence="1" key="1">
    <citation type="submission" date="2021-06" db="EMBL/GenBank/DDBJ databases">
        <authorList>
            <person name="Kallberg Y."/>
            <person name="Tangrot J."/>
            <person name="Rosling A."/>
        </authorList>
    </citation>
    <scope>NUCLEOTIDE SEQUENCE</scope>
    <source>
        <strain evidence="1">BR232B</strain>
    </source>
</reference>
<keyword evidence="2" id="KW-1185">Reference proteome</keyword>
<organism evidence="1 2">
    <name type="scientific">Paraglomus brasilianum</name>
    <dbReference type="NCBI Taxonomy" id="144538"/>
    <lineage>
        <taxon>Eukaryota</taxon>
        <taxon>Fungi</taxon>
        <taxon>Fungi incertae sedis</taxon>
        <taxon>Mucoromycota</taxon>
        <taxon>Glomeromycotina</taxon>
        <taxon>Glomeromycetes</taxon>
        <taxon>Paraglomerales</taxon>
        <taxon>Paraglomeraceae</taxon>
        <taxon>Paraglomus</taxon>
    </lineage>
</organism>
<sequence>LAYFGILDLSRDDVEVKNLFTDEEWNEMIQDFKSNANLNDLEGKQERPLYELMDKIVKVLMKKPSDLITSIELMSRL</sequence>
<comment type="caution">
    <text evidence="1">The sequence shown here is derived from an EMBL/GenBank/DDBJ whole genome shotgun (WGS) entry which is preliminary data.</text>
</comment>
<protein>
    <submittedName>
        <fullName evidence="1">6453_t:CDS:1</fullName>
    </submittedName>
</protein>
<name>A0A9N9GAK1_9GLOM</name>
<accession>A0A9N9GAK1</accession>
<dbReference type="AlphaFoldDB" id="A0A9N9GAK1"/>
<gene>
    <name evidence="1" type="ORF">PBRASI_LOCUS7411</name>
</gene>
<evidence type="ECO:0000313" key="1">
    <source>
        <dbReference type="EMBL" id="CAG8596549.1"/>
    </source>
</evidence>
<feature type="non-terminal residue" evidence="1">
    <location>
        <position position="77"/>
    </location>
</feature>
<dbReference type="EMBL" id="CAJVPI010001133">
    <property type="protein sequence ID" value="CAG8596549.1"/>
    <property type="molecule type" value="Genomic_DNA"/>
</dbReference>
<dbReference type="Proteomes" id="UP000789739">
    <property type="component" value="Unassembled WGS sequence"/>
</dbReference>